<accession>A0A1I5I4Z6</accession>
<comment type="similarity">
    <text evidence="2 8">Belongs to the PHP hydrolase family. HisK subfamily.</text>
</comment>
<name>A0A1I5I4Z6_9ACTN</name>
<evidence type="ECO:0000256" key="3">
    <source>
        <dbReference type="ARBA" id="ARBA00013085"/>
    </source>
</evidence>
<proteinExistence type="inferred from homology"/>
<evidence type="ECO:0000256" key="7">
    <source>
        <dbReference type="ARBA" id="ARBA00049158"/>
    </source>
</evidence>
<dbReference type="EC" id="3.1.3.15" evidence="3 8"/>
<dbReference type="EMBL" id="FOWE01000012">
    <property type="protein sequence ID" value="SFO55645.1"/>
    <property type="molecule type" value="Genomic_DNA"/>
</dbReference>
<evidence type="ECO:0000256" key="4">
    <source>
        <dbReference type="ARBA" id="ARBA00022605"/>
    </source>
</evidence>
<organism evidence="10 11">
    <name type="scientific">Geodermatophilus obscurus</name>
    <dbReference type="NCBI Taxonomy" id="1861"/>
    <lineage>
        <taxon>Bacteria</taxon>
        <taxon>Bacillati</taxon>
        <taxon>Actinomycetota</taxon>
        <taxon>Actinomycetes</taxon>
        <taxon>Geodermatophilales</taxon>
        <taxon>Geodermatophilaceae</taxon>
        <taxon>Geodermatophilus</taxon>
    </lineage>
</organism>
<dbReference type="InterPro" id="IPR016195">
    <property type="entry name" value="Pol/histidinol_Pase-like"/>
</dbReference>
<dbReference type="Gene3D" id="3.20.20.140">
    <property type="entry name" value="Metal-dependent hydrolases"/>
    <property type="match status" value="1"/>
</dbReference>
<dbReference type="Proteomes" id="UP000183642">
    <property type="component" value="Unassembled WGS sequence"/>
</dbReference>
<evidence type="ECO:0000256" key="5">
    <source>
        <dbReference type="ARBA" id="ARBA00022801"/>
    </source>
</evidence>
<evidence type="ECO:0000313" key="11">
    <source>
        <dbReference type="Proteomes" id="UP000183642"/>
    </source>
</evidence>
<keyword evidence="4 8" id="KW-0028">Amino-acid biosynthesis</keyword>
<evidence type="ECO:0000256" key="8">
    <source>
        <dbReference type="RuleBase" id="RU366003"/>
    </source>
</evidence>
<dbReference type="GO" id="GO:0004401">
    <property type="term" value="F:histidinol-phosphatase activity"/>
    <property type="evidence" value="ECO:0007669"/>
    <property type="project" value="UniProtKB-UniRule"/>
</dbReference>
<dbReference type="InterPro" id="IPR010140">
    <property type="entry name" value="Histidinol_P_phosphatase_HisJ"/>
</dbReference>
<evidence type="ECO:0000259" key="9">
    <source>
        <dbReference type="Pfam" id="PF02811"/>
    </source>
</evidence>
<dbReference type="InterPro" id="IPR004013">
    <property type="entry name" value="PHP_dom"/>
</dbReference>
<evidence type="ECO:0000256" key="6">
    <source>
        <dbReference type="ARBA" id="ARBA00023102"/>
    </source>
</evidence>
<dbReference type="GO" id="GO:0005737">
    <property type="term" value="C:cytoplasm"/>
    <property type="evidence" value="ECO:0007669"/>
    <property type="project" value="TreeGrafter"/>
</dbReference>
<comment type="catalytic activity">
    <reaction evidence="7 8">
        <text>L-histidinol phosphate + H2O = L-histidinol + phosphate</text>
        <dbReference type="Rhea" id="RHEA:14465"/>
        <dbReference type="ChEBI" id="CHEBI:15377"/>
        <dbReference type="ChEBI" id="CHEBI:43474"/>
        <dbReference type="ChEBI" id="CHEBI:57699"/>
        <dbReference type="ChEBI" id="CHEBI:57980"/>
        <dbReference type="EC" id="3.1.3.15"/>
    </reaction>
</comment>
<dbReference type="AlphaFoldDB" id="A0A1I5I4Z6"/>
<evidence type="ECO:0000313" key="10">
    <source>
        <dbReference type="EMBL" id="SFO55645.1"/>
    </source>
</evidence>
<dbReference type="PANTHER" id="PTHR21039:SF0">
    <property type="entry name" value="HISTIDINOL-PHOSPHATASE"/>
    <property type="match status" value="1"/>
</dbReference>
<evidence type="ECO:0000256" key="1">
    <source>
        <dbReference type="ARBA" id="ARBA00004970"/>
    </source>
</evidence>
<dbReference type="Pfam" id="PF02811">
    <property type="entry name" value="PHP"/>
    <property type="match status" value="1"/>
</dbReference>
<keyword evidence="6 8" id="KW-0368">Histidine biosynthesis</keyword>
<evidence type="ECO:0000256" key="2">
    <source>
        <dbReference type="ARBA" id="ARBA00009152"/>
    </source>
</evidence>
<comment type="pathway">
    <text evidence="1 8">Amino-acid biosynthesis; L-histidine biosynthesis; L-histidine from 5-phospho-alpha-D-ribose 1-diphosphate: step 8/9.</text>
</comment>
<dbReference type="UniPathway" id="UPA00031">
    <property type="reaction ID" value="UER00013"/>
</dbReference>
<dbReference type="SUPFAM" id="SSF89550">
    <property type="entry name" value="PHP domain-like"/>
    <property type="match status" value="1"/>
</dbReference>
<feature type="domain" description="PHP" evidence="9">
    <location>
        <begin position="17"/>
        <end position="224"/>
    </location>
</feature>
<reference evidence="11" key="1">
    <citation type="submission" date="2016-10" db="EMBL/GenBank/DDBJ databases">
        <authorList>
            <person name="Varghese N."/>
            <person name="Submissions S."/>
        </authorList>
    </citation>
    <scope>NUCLEOTIDE SEQUENCE [LARGE SCALE GENOMIC DNA]</scope>
    <source>
        <strain evidence="11">DSM 43161</strain>
    </source>
</reference>
<protein>
    <recommendedName>
        <fullName evidence="3 8">Histidinol-phosphatase</fullName>
        <shortName evidence="8">HolPase</shortName>
        <ecNumber evidence="3 8">3.1.3.15</ecNumber>
    </recommendedName>
</protein>
<dbReference type="GO" id="GO:0000105">
    <property type="term" value="P:L-histidine biosynthetic process"/>
    <property type="evidence" value="ECO:0007669"/>
    <property type="project" value="UniProtKB-UniRule"/>
</dbReference>
<sequence length="284" mass="31885">MRDLGTAGRMVRMRPPDNHVHTGWSWDTPSSVTMARACEQAVAQGLPAIAFTEHLDFTVWGPDDRATTLGLVDRHASRHEPIDSEGYWAELTEVRERFPELRIWSGVEAGEPHLFASSVAAHLAGAPVDRVLGSLHSLHDGDRLYGVGQLLYTDADATMRRYLAEVVDMVESSDVFQVLAHVDFPRRYWPGGQHRYVEKDYEEEYRAVFRALAGTGRALEVNTSSPLASADQVRWFREEGGEAVSFGSDAHQPYAVGQRFDLAVDVVEAAGFRPGRDRFDFWRR</sequence>
<keyword evidence="5 8" id="KW-0378">Hydrolase</keyword>
<dbReference type="PANTHER" id="PTHR21039">
    <property type="entry name" value="HISTIDINOL PHOSPHATASE-RELATED"/>
    <property type="match status" value="1"/>
</dbReference>
<gene>
    <name evidence="10" type="ORF">SAMN05660359_04283</name>
</gene>
<keyword evidence="11" id="KW-1185">Reference proteome</keyword>